<keyword evidence="1" id="KW-0732">Signal</keyword>
<sequence length="119" mass="12966" precursor="true">MKKLFLASVLLAFSGVATAGTGLNCTDEDVLSDPNNLDICEAQVNSGLNGAYKQLQDLHKDDKAKIAALKKMQLGWIQMRDAQCDFESRNSAGGGGVAQTAMRCIIRMTMQRDEELQNL</sequence>
<feature type="signal peptide" evidence="1">
    <location>
        <begin position="1"/>
        <end position="19"/>
    </location>
</feature>
<feature type="chain" id="PRO_5025000955" description="Lysozyme inhibitor LprI-like N-terminal domain-containing protein" evidence="1">
    <location>
        <begin position="20"/>
        <end position="119"/>
    </location>
</feature>
<gene>
    <name evidence="3" type="ORF">Thini_3287</name>
</gene>
<dbReference type="RefSeq" id="WP_002709698.1">
    <property type="nucleotide sequence ID" value="NZ_JH651384.1"/>
</dbReference>
<evidence type="ECO:0000259" key="2">
    <source>
        <dbReference type="Pfam" id="PF07007"/>
    </source>
</evidence>
<dbReference type="InterPro" id="IPR009739">
    <property type="entry name" value="LprI-like_N"/>
</dbReference>
<dbReference type="Pfam" id="PF07007">
    <property type="entry name" value="LprI"/>
    <property type="match status" value="1"/>
</dbReference>
<dbReference type="EMBL" id="JH651384">
    <property type="protein sequence ID" value="EIJ35802.1"/>
    <property type="molecule type" value="Genomic_DNA"/>
</dbReference>
<accession>A0A656HHX2</accession>
<evidence type="ECO:0000256" key="1">
    <source>
        <dbReference type="SAM" id="SignalP"/>
    </source>
</evidence>
<protein>
    <recommendedName>
        <fullName evidence="2">Lysozyme inhibitor LprI-like N-terminal domain-containing protein</fullName>
    </recommendedName>
</protein>
<name>A0A656HHX2_THINJ</name>
<organism evidence="3 4">
    <name type="scientific">Thiothrix nivea (strain ATCC 35100 / DSM 5205 / JP2)</name>
    <dbReference type="NCBI Taxonomy" id="870187"/>
    <lineage>
        <taxon>Bacteria</taxon>
        <taxon>Pseudomonadati</taxon>
        <taxon>Pseudomonadota</taxon>
        <taxon>Gammaproteobacteria</taxon>
        <taxon>Thiotrichales</taxon>
        <taxon>Thiotrichaceae</taxon>
        <taxon>Thiothrix</taxon>
    </lineage>
</organism>
<feature type="domain" description="Lysozyme inhibitor LprI-like N-terminal" evidence="2">
    <location>
        <begin position="45"/>
        <end position="116"/>
    </location>
</feature>
<keyword evidence="4" id="KW-1185">Reference proteome</keyword>
<proteinExistence type="predicted"/>
<evidence type="ECO:0000313" key="3">
    <source>
        <dbReference type="EMBL" id="EIJ35802.1"/>
    </source>
</evidence>
<dbReference type="AlphaFoldDB" id="A0A656HHX2"/>
<evidence type="ECO:0000313" key="4">
    <source>
        <dbReference type="Proteomes" id="UP000005317"/>
    </source>
</evidence>
<dbReference type="Proteomes" id="UP000005317">
    <property type="component" value="Unassembled WGS sequence"/>
</dbReference>
<dbReference type="Gene3D" id="1.20.1270.180">
    <property type="match status" value="1"/>
</dbReference>
<reference evidence="4" key="1">
    <citation type="journal article" date="2011" name="Stand. Genomic Sci.">
        <title>Genome sequence of the filamentous, gliding Thiothrix nivea neotype strain (JP2(T)).</title>
        <authorList>
            <person name="Lapidus A."/>
            <person name="Nolan M."/>
            <person name="Lucas S."/>
            <person name="Glavina Del Rio T."/>
            <person name="Tice H."/>
            <person name="Cheng J.F."/>
            <person name="Tapia R."/>
            <person name="Han C."/>
            <person name="Goodwin L."/>
            <person name="Pitluck S."/>
            <person name="Liolios K."/>
            <person name="Pagani I."/>
            <person name="Ivanova N."/>
            <person name="Huntemann M."/>
            <person name="Mavromatis K."/>
            <person name="Mikhailova N."/>
            <person name="Pati A."/>
            <person name="Chen A."/>
            <person name="Palaniappan K."/>
            <person name="Land M."/>
            <person name="Brambilla E.M."/>
            <person name="Rohde M."/>
            <person name="Abt B."/>
            <person name="Verbarg S."/>
            <person name="Goker M."/>
            <person name="Bristow J."/>
            <person name="Eisen J.A."/>
            <person name="Markowitz V."/>
            <person name="Hugenholtz P."/>
            <person name="Kyrpides N.C."/>
            <person name="Klenk H.P."/>
            <person name="Woyke T."/>
        </authorList>
    </citation>
    <scope>NUCLEOTIDE SEQUENCE [LARGE SCALE GENOMIC DNA]</scope>
    <source>
        <strain evidence="4">ATCC 35100 / DSM 5205 / JP2</strain>
    </source>
</reference>
<dbReference type="OrthoDB" id="7340239at2"/>